<feature type="chain" id="PRO_5033041037" evidence="2">
    <location>
        <begin position="20"/>
        <end position="400"/>
    </location>
</feature>
<evidence type="ECO:0000256" key="1">
    <source>
        <dbReference type="SAM" id="MobiDB-lite"/>
    </source>
</evidence>
<evidence type="ECO:0000313" key="4">
    <source>
        <dbReference type="Proteomes" id="UP000612055"/>
    </source>
</evidence>
<evidence type="ECO:0000313" key="3">
    <source>
        <dbReference type="EMBL" id="KAG2482080.1"/>
    </source>
</evidence>
<proteinExistence type="predicted"/>
<comment type="caution">
    <text evidence="3">The sequence shown here is derived from an EMBL/GenBank/DDBJ whole genome shotgun (WGS) entry which is preliminary data.</text>
</comment>
<sequence length="400" mass="41098">MSPSLRTALGVALVVVTLATIGPIGATAARRSLQPKNDVADVAGYSGFFGRKLTQQQETCSFTCAKLATCVTATCAPFNATYNRVTVSMGGCKGEDVSWFCCRESAPGTCSLDSSTCDGGRADGNTCNEMHDGNLDGTNKCENPRDCCAGAGNGNSCGGSGSVCNFVVTIPSPPPPPPPSPPPPQAPVGDNLASPPPPVVVCSNDTIWATPRTTGEAQPGTTVPTFKFTTGAPTSVTSPLFTWNPIQKILPETAADKWGGYFTITTPSSGTTFTTATTAIAIATAPFGCAGCAKNDPSRGYDVGAVVLQVRAVNSTFLLASCSLLIRNNPNVIAVVDQAHFYASYNQIPNFNPGQFPTATITGLPGGEGTNVTLTQRVSGVRNATAAPIFLACHLGVNAC</sequence>
<reference evidence="3" key="1">
    <citation type="journal article" date="2020" name="bioRxiv">
        <title>Comparative genomics of Chlamydomonas.</title>
        <authorList>
            <person name="Craig R.J."/>
            <person name="Hasan A.R."/>
            <person name="Ness R.W."/>
            <person name="Keightley P.D."/>
        </authorList>
    </citation>
    <scope>NUCLEOTIDE SEQUENCE</scope>
    <source>
        <strain evidence="3">CCAP 11/70</strain>
    </source>
</reference>
<feature type="region of interest" description="Disordered" evidence="1">
    <location>
        <begin position="174"/>
        <end position="196"/>
    </location>
</feature>
<name>A0A836BMM0_9CHLO</name>
<dbReference type="EMBL" id="JAEHOE010000269">
    <property type="protein sequence ID" value="KAG2482080.1"/>
    <property type="molecule type" value="Genomic_DNA"/>
</dbReference>
<evidence type="ECO:0000256" key="2">
    <source>
        <dbReference type="SAM" id="SignalP"/>
    </source>
</evidence>
<protein>
    <submittedName>
        <fullName evidence="3">Uncharacterized protein</fullName>
    </submittedName>
</protein>
<feature type="signal peptide" evidence="2">
    <location>
        <begin position="1"/>
        <end position="19"/>
    </location>
</feature>
<organism evidence="3 4">
    <name type="scientific">Edaphochlamys debaryana</name>
    <dbReference type="NCBI Taxonomy" id="47281"/>
    <lineage>
        <taxon>Eukaryota</taxon>
        <taxon>Viridiplantae</taxon>
        <taxon>Chlorophyta</taxon>
        <taxon>core chlorophytes</taxon>
        <taxon>Chlorophyceae</taxon>
        <taxon>CS clade</taxon>
        <taxon>Chlamydomonadales</taxon>
        <taxon>Chlamydomonadales incertae sedis</taxon>
        <taxon>Edaphochlamys</taxon>
    </lineage>
</organism>
<dbReference type="AlphaFoldDB" id="A0A836BMM0"/>
<feature type="compositionally biased region" description="Pro residues" evidence="1">
    <location>
        <begin position="174"/>
        <end position="186"/>
    </location>
</feature>
<keyword evidence="4" id="KW-1185">Reference proteome</keyword>
<dbReference type="Proteomes" id="UP000612055">
    <property type="component" value="Unassembled WGS sequence"/>
</dbReference>
<keyword evidence="2" id="KW-0732">Signal</keyword>
<accession>A0A836BMM0</accession>
<gene>
    <name evidence="3" type="ORF">HYH03_018972</name>
</gene>